<evidence type="ECO:0000256" key="4">
    <source>
        <dbReference type="ARBA" id="ARBA00022984"/>
    </source>
</evidence>
<proteinExistence type="predicted"/>
<comment type="caution">
    <text evidence="9">The sequence shown here is derived from an EMBL/GenBank/DDBJ whole genome shotgun (WGS) entry which is preliminary data.</text>
</comment>
<accession>A0ABS8P3P5</accession>
<gene>
    <name evidence="9" type="ORF">LQ327_05585</name>
</gene>
<evidence type="ECO:0000256" key="7">
    <source>
        <dbReference type="SAM" id="SignalP"/>
    </source>
</evidence>
<dbReference type="Proteomes" id="UP001199469">
    <property type="component" value="Unassembled WGS sequence"/>
</dbReference>
<evidence type="ECO:0000256" key="3">
    <source>
        <dbReference type="ARBA" id="ARBA00022960"/>
    </source>
</evidence>
<protein>
    <submittedName>
        <fullName evidence="9">L,D-transpeptidase</fullName>
    </submittedName>
</protein>
<feature type="signal peptide" evidence="7">
    <location>
        <begin position="1"/>
        <end position="35"/>
    </location>
</feature>
<dbReference type="Gene3D" id="2.40.440.10">
    <property type="entry name" value="L,D-transpeptidase catalytic domain-like"/>
    <property type="match status" value="1"/>
</dbReference>
<dbReference type="SUPFAM" id="SSF141523">
    <property type="entry name" value="L,D-transpeptidase catalytic domain-like"/>
    <property type="match status" value="1"/>
</dbReference>
<dbReference type="InterPro" id="IPR050979">
    <property type="entry name" value="LD-transpeptidase"/>
</dbReference>
<keyword evidence="2" id="KW-0808">Transferase</keyword>
<dbReference type="PANTHER" id="PTHR30582">
    <property type="entry name" value="L,D-TRANSPEPTIDASE"/>
    <property type="match status" value="1"/>
</dbReference>
<dbReference type="RefSeq" id="WP_230730523.1">
    <property type="nucleotide sequence ID" value="NZ_JAJNDB010000001.1"/>
</dbReference>
<keyword evidence="5 6" id="KW-0961">Cell wall biogenesis/degradation</keyword>
<name>A0ABS8P3P5_9PSEU</name>
<evidence type="ECO:0000256" key="2">
    <source>
        <dbReference type="ARBA" id="ARBA00022679"/>
    </source>
</evidence>
<dbReference type="Pfam" id="PF03734">
    <property type="entry name" value="YkuD"/>
    <property type="match status" value="1"/>
</dbReference>
<dbReference type="InterPro" id="IPR038063">
    <property type="entry name" value="Transpep_catalytic_dom"/>
</dbReference>
<dbReference type="InterPro" id="IPR005490">
    <property type="entry name" value="LD_TPept_cat_dom"/>
</dbReference>
<evidence type="ECO:0000259" key="8">
    <source>
        <dbReference type="PROSITE" id="PS52029"/>
    </source>
</evidence>
<evidence type="ECO:0000313" key="9">
    <source>
        <dbReference type="EMBL" id="MCD2192858.1"/>
    </source>
</evidence>
<reference evidence="9 10" key="1">
    <citation type="submission" date="2021-11" db="EMBL/GenBank/DDBJ databases">
        <title>Draft genome sequence of Actinomycetospora sp. SF1 isolated from the rhizosphere soil.</title>
        <authorList>
            <person name="Duangmal K."/>
            <person name="Chantavorakit T."/>
        </authorList>
    </citation>
    <scope>NUCLEOTIDE SEQUENCE [LARGE SCALE GENOMIC DNA]</scope>
    <source>
        <strain evidence="9 10">TBRC 5722</strain>
    </source>
</reference>
<organism evidence="9 10">
    <name type="scientific">Actinomycetospora endophytica</name>
    <dbReference type="NCBI Taxonomy" id="2291215"/>
    <lineage>
        <taxon>Bacteria</taxon>
        <taxon>Bacillati</taxon>
        <taxon>Actinomycetota</taxon>
        <taxon>Actinomycetes</taxon>
        <taxon>Pseudonocardiales</taxon>
        <taxon>Pseudonocardiaceae</taxon>
        <taxon>Actinomycetospora</taxon>
    </lineage>
</organism>
<dbReference type="PROSITE" id="PS52029">
    <property type="entry name" value="LD_TPASE"/>
    <property type="match status" value="1"/>
</dbReference>
<dbReference type="PANTHER" id="PTHR30582:SF33">
    <property type="entry name" value="EXPORTED PROTEIN"/>
    <property type="match status" value="1"/>
</dbReference>
<evidence type="ECO:0000256" key="5">
    <source>
        <dbReference type="ARBA" id="ARBA00023316"/>
    </source>
</evidence>
<comment type="pathway">
    <text evidence="1 6">Cell wall biogenesis; peptidoglycan biosynthesis.</text>
</comment>
<sequence>MGRHQKHSERRLARAVLMGGAIGAGVLQAAVPALAAPAPAPAPAAPAPAPATGPAAKAPCEAAAKACVSISQQKAWLTDGKGNVTRGPITVTTGGPGNETPQGVFHVMWKDQFHHSREYNHAPMPYSVFFAPGDAFHGGSLQRASAGCVHLGDDDSKAFFDYLQVNDEVQVLP</sequence>
<feature type="active site" description="Nucleophile" evidence="6">
    <location>
        <position position="148"/>
    </location>
</feature>
<keyword evidence="10" id="KW-1185">Reference proteome</keyword>
<keyword evidence="4 6" id="KW-0573">Peptidoglycan synthesis</keyword>
<feature type="chain" id="PRO_5047095645" evidence="7">
    <location>
        <begin position="36"/>
        <end position="173"/>
    </location>
</feature>
<evidence type="ECO:0000313" key="10">
    <source>
        <dbReference type="Proteomes" id="UP001199469"/>
    </source>
</evidence>
<evidence type="ECO:0000256" key="6">
    <source>
        <dbReference type="PROSITE-ProRule" id="PRU01373"/>
    </source>
</evidence>
<keyword evidence="3 6" id="KW-0133">Cell shape</keyword>
<keyword evidence="7" id="KW-0732">Signal</keyword>
<feature type="domain" description="L,D-TPase catalytic" evidence="8">
    <location>
        <begin position="64"/>
        <end position="172"/>
    </location>
</feature>
<dbReference type="EMBL" id="JAJNDB010000001">
    <property type="protein sequence ID" value="MCD2192858.1"/>
    <property type="molecule type" value="Genomic_DNA"/>
</dbReference>
<dbReference type="CDD" id="cd16913">
    <property type="entry name" value="YkuD_like"/>
    <property type="match status" value="1"/>
</dbReference>
<evidence type="ECO:0000256" key="1">
    <source>
        <dbReference type="ARBA" id="ARBA00004752"/>
    </source>
</evidence>
<feature type="active site" description="Proton donor/acceptor" evidence="6">
    <location>
        <position position="137"/>
    </location>
</feature>